<evidence type="ECO:0000313" key="3">
    <source>
        <dbReference type="EMBL" id="GMH21901.1"/>
    </source>
</evidence>
<evidence type="ECO:0000256" key="1">
    <source>
        <dbReference type="SAM" id="Coils"/>
    </source>
</evidence>
<protein>
    <submittedName>
        <fullName evidence="3">Uncharacterized protein</fullName>
    </submittedName>
</protein>
<dbReference type="InterPro" id="IPR040289">
    <property type="entry name" value="MBP2C"/>
</dbReference>
<evidence type="ECO:0000313" key="4">
    <source>
        <dbReference type="Proteomes" id="UP001279734"/>
    </source>
</evidence>
<proteinExistence type="predicted"/>
<keyword evidence="4" id="KW-1185">Reference proteome</keyword>
<reference evidence="3" key="1">
    <citation type="submission" date="2023-05" db="EMBL/GenBank/DDBJ databases">
        <title>Nepenthes gracilis genome sequencing.</title>
        <authorList>
            <person name="Fukushima K."/>
        </authorList>
    </citation>
    <scope>NUCLEOTIDE SEQUENCE</scope>
    <source>
        <strain evidence="3">SING2019-196</strain>
    </source>
</reference>
<dbReference type="GO" id="GO:0010497">
    <property type="term" value="P:plasmodesmata-mediated intercellular transport"/>
    <property type="evidence" value="ECO:0007669"/>
    <property type="project" value="InterPro"/>
</dbReference>
<evidence type="ECO:0000256" key="2">
    <source>
        <dbReference type="SAM" id="MobiDB-lite"/>
    </source>
</evidence>
<sequence length="369" mass="41771">MHNQRHYMDFQENSSSYGDPKSWFSDNFHSSPQPDSSLPRSAAASAATGCGTNVDRVLYNDLVEIVPLVQSLIDRKPNSSFTRRGSINYTKTPSRYTLSKHVDPKGRNAAKSVPGKKRGEDLLDEHQGKNPNSHTDESGVDFSTFTSTNMVAEKDREELLALREQVEHLQQKLSEREELLKEVDNSKNRMSSMQEKVDEMKRYVAEKDILVKSTQQQLSDTKIKLADRQASLEKVQWEALTSKQMVEKLQEEICSIETQISSFMLLLEDLPKDDSILCAEDYDILPYHMDHPSCLDDMDEMGIQKMDEARKAYIAAVAMAKEKQDEESLAAAVNARLHLQSFAFGTNNSIIQENCEDGNFMTSTEAFAH</sequence>
<feature type="compositionally biased region" description="Basic and acidic residues" evidence="2">
    <location>
        <begin position="117"/>
        <end position="128"/>
    </location>
</feature>
<feature type="coiled-coil region" evidence="1">
    <location>
        <begin position="152"/>
        <end position="203"/>
    </location>
</feature>
<dbReference type="GO" id="GO:0008017">
    <property type="term" value="F:microtubule binding"/>
    <property type="evidence" value="ECO:0007669"/>
    <property type="project" value="InterPro"/>
</dbReference>
<feature type="compositionally biased region" description="Polar residues" evidence="2">
    <location>
        <begin position="79"/>
        <end position="97"/>
    </location>
</feature>
<dbReference type="Proteomes" id="UP001279734">
    <property type="component" value="Unassembled WGS sequence"/>
</dbReference>
<dbReference type="AlphaFoldDB" id="A0AAD3XZR3"/>
<organism evidence="3 4">
    <name type="scientific">Nepenthes gracilis</name>
    <name type="common">Slender pitcher plant</name>
    <dbReference type="NCBI Taxonomy" id="150966"/>
    <lineage>
        <taxon>Eukaryota</taxon>
        <taxon>Viridiplantae</taxon>
        <taxon>Streptophyta</taxon>
        <taxon>Embryophyta</taxon>
        <taxon>Tracheophyta</taxon>
        <taxon>Spermatophyta</taxon>
        <taxon>Magnoliopsida</taxon>
        <taxon>eudicotyledons</taxon>
        <taxon>Gunneridae</taxon>
        <taxon>Pentapetalae</taxon>
        <taxon>Caryophyllales</taxon>
        <taxon>Nepenthaceae</taxon>
        <taxon>Nepenthes</taxon>
    </lineage>
</organism>
<feature type="compositionally biased region" description="Polar residues" evidence="2">
    <location>
        <begin position="24"/>
        <end position="39"/>
    </location>
</feature>
<keyword evidence="1" id="KW-0175">Coiled coil</keyword>
<accession>A0AAD3XZR3</accession>
<feature type="region of interest" description="Disordered" evidence="2">
    <location>
        <begin position="24"/>
        <end position="43"/>
    </location>
</feature>
<dbReference type="PANTHER" id="PTHR35502">
    <property type="entry name" value="PROTEIN MICROTUBULE BINDING PROTEIN 2C"/>
    <property type="match status" value="1"/>
</dbReference>
<gene>
    <name evidence="3" type="ORF">Nepgr_023744</name>
</gene>
<dbReference type="PANTHER" id="PTHR35502:SF2">
    <property type="entry name" value="PROTEIN MICROTUBULE BINDING PROTEIN 2C"/>
    <property type="match status" value="1"/>
</dbReference>
<dbReference type="EMBL" id="BSYO01000024">
    <property type="protein sequence ID" value="GMH21901.1"/>
    <property type="molecule type" value="Genomic_DNA"/>
</dbReference>
<comment type="caution">
    <text evidence="3">The sequence shown here is derived from an EMBL/GenBank/DDBJ whole genome shotgun (WGS) entry which is preliminary data.</text>
</comment>
<feature type="region of interest" description="Disordered" evidence="2">
    <location>
        <begin position="79"/>
        <end position="144"/>
    </location>
</feature>
<name>A0AAD3XZR3_NEPGR</name>